<dbReference type="CDD" id="cd20625">
    <property type="entry name" value="CYP164-like"/>
    <property type="match status" value="1"/>
</dbReference>
<keyword evidence="2 3" id="KW-0560">Oxidoreductase</keyword>
<gene>
    <name evidence="3" type="ORF">S1361_07085</name>
</gene>
<proteinExistence type="inferred from homology"/>
<keyword evidence="2" id="KW-0349">Heme</keyword>
<accession>A0ABX7TKB3</accession>
<keyword evidence="2" id="KW-0479">Metal-binding</keyword>
<dbReference type="Pfam" id="PF00067">
    <property type="entry name" value="p450"/>
    <property type="match status" value="1"/>
</dbReference>
<dbReference type="EMBL" id="CP071839">
    <property type="protein sequence ID" value="QTD97112.1"/>
    <property type="molecule type" value="Genomic_DNA"/>
</dbReference>
<dbReference type="InterPro" id="IPR017972">
    <property type="entry name" value="Cyt_P450_CS"/>
</dbReference>
<evidence type="ECO:0000256" key="2">
    <source>
        <dbReference type="RuleBase" id="RU000461"/>
    </source>
</evidence>
<organism evidence="3 4">
    <name type="scientific">Streptomyces cyanogenus</name>
    <dbReference type="NCBI Taxonomy" id="80860"/>
    <lineage>
        <taxon>Bacteria</taxon>
        <taxon>Bacillati</taxon>
        <taxon>Actinomycetota</taxon>
        <taxon>Actinomycetes</taxon>
        <taxon>Kitasatosporales</taxon>
        <taxon>Streptomycetaceae</taxon>
        <taxon>Streptomyces</taxon>
    </lineage>
</organism>
<dbReference type="PRINTS" id="PR00385">
    <property type="entry name" value="P450"/>
</dbReference>
<sequence length="412" mass="46084">MPHASMLRQITDFANRANPYPLYAELRRTPVLHEEEGGPFLVSSYYDIKALLHDPRISSDAANLTAAGADELGQAEETGGLPPSFLRLDPPEHDRLRRIANSAFGPPHRPRRIDGLRGEMREIVTQLIDGFGDAQRIDLVDQFAYPFPVTVICRLLGVPREDEPRFRAWVDPLVASLDPEVRENADDGFRKKAQEARMQLGMYLAGLAEQRAKEPQDDLLSDLVDSRGPAGSMTMMEVLSTAVLLLIAGHETTVNLITNGMLTLLRHPDVLQRLRADPALSVNIVEELLRYEPPVQLVPQRTCIADIEVRGVTIPKGSRIWLVLAAGNRDPERFKDPERFDPDREDIQHLGFGSGIHSCFGAPLARLETQLALSELARRLENPRLVEDPPPYRQNAVLRGPRHLEVAFDGLR</sequence>
<dbReference type="Gene3D" id="1.10.630.10">
    <property type="entry name" value="Cytochrome P450"/>
    <property type="match status" value="1"/>
</dbReference>
<keyword evidence="4" id="KW-1185">Reference proteome</keyword>
<dbReference type="InterPro" id="IPR001128">
    <property type="entry name" value="Cyt_P450"/>
</dbReference>
<dbReference type="PRINTS" id="PR00359">
    <property type="entry name" value="BP450"/>
</dbReference>
<keyword evidence="2" id="KW-0408">Iron</keyword>
<evidence type="ECO:0000313" key="4">
    <source>
        <dbReference type="Proteomes" id="UP000663908"/>
    </source>
</evidence>
<dbReference type="InterPro" id="IPR002397">
    <property type="entry name" value="Cyt_P450_B"/>
</dbReference>
<dbReference type="GO" id="GO:0016491">
    <property type="term" value="F:oxidoreductase activity"/>
    <property type="evidence" value="ECO:0007669"/>
    <property type="project" value="UniProtKB-KW"/>
</dbReference>
<dbReference type="PANTHER" id="PTHR46696:SF1">
    <property type="entry name" value="CYTOCHROME P450 YJIB-RELATED"/>
    <property type="match status" value="1"/>
</dbReference>
<name>A0ABX7TKB3_STRCY</name>
<dbReference type="InterPro" id="IPR036396">
    <property type="entry name" value="Cyt_P450_sf"/>
</dbReference>
<dbReference type="PANTHER" id="PTHR46696">
    <property type="entry name" value="P450, PUTATIVE (EUROFUNG)-RELATED"/>
    <property type="match status" value="1"/>
</dbReference>
<dbReference type="EC" id="1.14.-.-" evidence="3"/>
<dbReference type="PROSITE" id="PS00086">
    <property type="entry name" value="CYTOCHROME_P450"/>
    <property type="match status" value="1"/>
</dbReference>
<dbReference type="RefSeq" id="WP_208030996.1">
    <property type="nucleotide sequence ID" value="NZ_CP071839.1"/>
</dbReference>
<comment type="similarity">
    <text evidence="1 2">Belongs to the cytochrome P450 family.</text>
</comment>
<dbReference type="SUPFAM" id="SSF48264">
    <property type="entry name" value="Cytochrome P450"/>
    <property type="match status" value="1"/>
</dbReference>
<reference evidence="3 4" key="1">
    <citation type="submission" date="2021-03" db="EMBL/GenBank/DDBJ databases">
        <title>Complete genome sequence of Streptomyces cyanogenus S136, producer of anticancer angucycline landomycin A.</title>
        <authorList>
            <person name="Hrab P."/>
            <person name="Ruckert C."/>
            <person name="Busche T."/>
            <person name="Ostash I."/>
            <person name="Kalinowski J."/>
            <person name="Fedorenko V."/>
            <person name="Yushchuk O."/>
            <person name="Ostash B."/>
        </authorList>
    </citation>
    <scope>NUCLEOTIDE SEQUENCE [LARGE SCALE GENOMIC DNA]</scope>
    <source>
        <strain evidence="3 4">S136</strain>
    </source>
</reference>
<dbReference type="Proteomes" id="UP000663908">
    <property type="component" value="Chromosome"/>
</dbReference>
<keyword evidence="2" id="KW-0503">Monooxygenase</keyword>
<protein>
    <submittedName>
        <fullName evidence="3">Cytochrome P450 107B1</fullName>
        <ecNumber evidence="3">1.14.-.-</ecNumber>
    </submittedName>
</protein>
<evidence type="ECO:0000313" key="3">
    <source>
        <dbReference type="EMBL" id="QTD97112.1"/>
    </source>
</evidence>
<evidence type="ECO:0000256" key="1">
    <source>
        <dbReference type="ARBA" id="ARBA00010617"/>
    </source>
</evidence>